<dbReference type="GO" id="GO:0016020">
    <property type="term" value="C:membrane"/>
    <property type="evidence" value="ECO:0007669"/>
    <property type="project" value="TreeGrafter"/>
</dbReference>
<dbReference type="GO" id="GO:0051213">
    <property type="term" value="F:dioxygenase activity"/>
    <property type="evidence" value="ECO:0007669"/>
    <property type="project" value="UniProtKB-KW"/>
</dbReference>
<evidence type="ECO:0000256" key="1">
    <source>
        <dbReference type="ARBA" id="ARBA00007730"/>
    </source>
</evidence>
<sequence>MTMSRAEAEDLARQGVEALRRGDGAAARDCFNRIIAARPAGFPLPWLALAQAYRITAETAGETEALQAQLSEQPRNIAALLLMGDRKRLDGDDRAASNFYTAALNQAAVTRDVPASLHPLLRQAEAFKREASERFTAHVEAAITGAQAPRVARSLDLLLGRRELYLQQPSMFYFEGLPQRPFYSRHEFAWVAELEAATPAIRAELEAVAEGFAPYVEGNPDRPLPNNPLLGDPAWSALHLWRGGEVVEVNASRFPATMAALAKLPIPRITGRSPMALFSRLTPGTHIQPHHGLLNTRLICHLPIIAPSGCGLRVGADVHEWRAGELVIFDDSYEHEAWNRGTETRTVLLFEIWKPEIDESERTELTRLFETIDAYGPAMIDQG</sequence>
<dbReference type="Proteomes" id="UP000197783">
    <property type="component" value="Unassembled WGS sequence"/>
</dbReference>
<protein>
    <submittedName>
        <fullName evidence="5">Aspartyl/asparaginyl beta-hydroxylase</fullName>
    </submittedName>
</protein>
<dbReference type="PANTHER" id="PTHR46332">
    <property type="entry name" value="ASPARTATE BETA-HYDROXYLASE DOMAIN-CONTAINING PROTEIN 2"/>
    <property type="match status" value="1"/>
</dbReference>
<reference evidence="5 6" key="1">
    <citation type="submission" date="2017-03" db="EMBL/GenBank/DDBJ databases">
        <title>Genome sequence of Sphingomonas mucosissima DSM 17494.</title>
        <authorList>
            <person name="Poehlein A."/>
            <person name="Wuebbeler J.H."/>
            <person name="Steinbuechel A."/>
            <person name="Daniel R."/>
        </authorList>
    </citation>
    <scope>NUCLEOTIDE SEQUENCE [LARGE SCALE GENOMIC DNA]</scope>
    <source>
        <strain evidence="5 6">DSM 17494</strain>
    </source>
</reference>
<comment type="similarity">
    <text evidence="1">Belongs to the aspartyl/asparaginyl beta-hydroxylase family.</text>
</comment>
<evidence type="ECO:0000256" key="2">
    <source>
        <dbReference type="ARBA" id="ARBA00022964"/>
    </source>
</evidence>
<dbReference type="PANTHER" id="PTHR46332:SF5">
    <property type="entry name" value="ASPARTATE BETA-HYDROXYLASE DOMAIN CONTAINING 2"/>
    <property type="match status" value="1"/>
</dbReference>
<dbReference type="EMBL" id="NBBJ01000005">
    <property type="protein sequence ID" value="OWK28712.1"/>
    <property type="molecule type" value="Genomic_DNA"/>
</dbReference>
<dbReference type="SUPFAM" id="SSF48452">
    <property type="entry name" value="TPR-like"/>
    <property type="match status" value="1"/>
</dbReference>
<dbReference type="AlphaFoldDB" id="A0A245ZG48"/>
<accession>A0A245ZG48</accession>
<proteinExistence type="inferred from homology"/>
<evidence type="ECO:0000313" key="5">
    <source>
        <dbReference type="EMBL" id="OWK28712.1"/>
    </source>
</evidence>
<evidence type="ECO:0000256" key="3">
    <source>
        <dbReference type="ARBA" id="ARBA00023002"/>
    </source>
</evidence>
<dbReference type="Gene3D" id="2.60.120.330">
    <property type="entry name" value="B-lactam Antibiotic, Isopenicillin N Synthase, Chain"/>
    <property type="match status" value="1"/>
</dbReference>
<organism evidence="5 6">
    <name type="scientific">Sphingomonas mucosissima</name>
    <dbReference type="NCBI Taxonomy" id="370959"/>
    <lineage>
        <taxon>Bacteria</taxon>
        <taxon>Pseudomonadati</taxon>
        <taxon>Pseudomonadota</taxon>
        <taxon>Alphaproteobacteria</taxon>
        <taxon>Sphingomonadales</taxon>
        <taxon>Sphingomonadaceae</taxon>
        <taxon>Sphingomonas</taxon>
    </lineage>
</organism>
<dbReference type="Pfam" id="PF05118">
    <property type="entry name" value="Asp_Arg_Hydrox"/>
    <property type="match status" value="1"/>
</dbReference>
<dbReference type="InterPro" id="IPR027443">
    <property type="entry name" value="IPNS-like_sf"/>
</dbReference>
<evidence type="ECO:0000259" key="4">
    <source>
        <dbReference type="Pfam" id="PF05118"/>
    </source>
</evidence>
<keyword evidence="6" id="KW-1185">Reference proteome</keyword>
<comment type="caution">
    <text evidence="5">The sequence shown here is derived from an EMBL/GenBank/DDBJ whole genome shotgun (WGS) entry which is preliminary data.</text>
</comment>
<dbReference type="InterPro" id="IPR011990">
    <property type="entry name" value="TPR-like_helical_dom_sf"/>
</dbReference>
<evidence type="ECO:0000313" key="6">
    <source>
        <dbReference type="Proteomes" id="UP000197783"/>
    </source>
</evidence>
<dbReference type="InterPro" id="IPR007803">
    <property type="entry name" value="Asp/Arg/Pro-Hydrxlase"/>
</dbReference>
<gene>
    <name evidence="5" type="ORF">SPMU_29750</name>
</gene>
<keyword evidence="2" id="KW-0223">Dioxygenase</keyword>
<dbReference type="Gene3D" id="1.25.40.10">
    <property type="entry name" value="Tetratricopeptide repeat domain"/>
    <property type="match status" value="1"/>
</dbReference>
<dbReference type="SUPFAM" id="SSF51197">
    <property type="entry name" value="Clavaminate synthase-like"/>
    <property type="match status" value="1"/>
</dbReference>
<dbReference type="OrthoDB" id="21665at2"/>
<feature type="domain" description="Aspartyl/asparaginy/proline hydroxylase" evidence="4">
    <location>
        <begin position="196"/>
        <end position="355"/>
    </location>
</feature>
<keyword evidence="3" id="KW-0560">Oxidoreductase</keyword>
<name>A0A245ZG48_9SPHN</name>
<dbReference type="InterPro" id="IPR051821">
    <property type="entry name" value="Asp/Asn_beta-hydroxylase"/>
</dbReference>